<dbReference type="GO" id="GO:0006811">
    <property type="term" value="P:monoatomic ion transport"/>
    <property type="evidence" value="ECO:0007669"/>
    <property type="project" value="UniProtKB-KW"/>
</dbReference>
<keyword evidence="7" id="KW-0812">Transmembrane</keyword>
<dbReference type="InterPro" id="IPR003715">
    <property type="entry name" value="Poly_export_N"/>
</dbReference>
<evidence type="ECO:0000256" key="5">
    <source>
        <dbReference type="ARBA" id="ARBA00022597"/>
    </source>
</evidence>
<feature type="signal peptide" evidence="16">
    <location>
        <begin position="1"/>
        <end position="33"/>
    </location>
</feature>
<dbReference type="InterPro" id="IPR054765">
    <property type="entry name" value="SLBB_dom"/>
</dbReference>
<dbReference type="Proteomes" id="UP000198367">
    <property type="component" value="Chromosome"/>
</dbReference>
<evidence type="ECO:0000256" key="16">
    <source>
        <dbReference type="SAM" id="SignalP"/>
    </source>
</evidence>
<feature type="chain" id="PRO_5012284682" evidence="16">
    <location>
        <begin position="34"/>
        <end position="837"/>
    </location>
</feature>
<evidence type="ECO:0000256" key="10">
    <source>
        <dbReference type="ARBA" id="ARBA00023065"/>
    </source>
</evidence>
<evidence type="ECO:0000256" key="13">
    <source>
        <dbReference type="ARBA" id="ARBA00023139"/>
    </source>
</evidence>
<evidence type="ECO:0000256" key="7">
    <source>
        <dbReference type="ARBA" id="ARBA00022692"/>
    </source>
</evidence>
<reference evidence="18 19" key="1">
    <citation type="submission" date="2017-07" db="EMBL/GenBank/DDBJ databases">
        <title>Phenotypical and genomic characterization of a clinical isolate of Shewanella bicestrii sp. nov. producing an extended-spectrum beta-lactamase and a new oxacillinase variant.</title>
        <authorList>
            <person name="Jousset A.B."/>
            <person name="Bonnin R.A."/>
            <person name="Girlich D."/>
            <person name="Dabos L."/>
            <person name="Potron A."/>
            <person name="Dortet L."/>
            <person name="Glaser P."/>
            <person name="Naas T."/>
        </authorList>
    </citation>
    <scope>NUCLEOTIDE SEQUENCE [LARGE SCALE GENOMIC DNA]</scope>
    <source>
        <strain evidence="18 19">JAB-1</strain>
    </source>
</reference>
<dbReference type="Pfam" id="PF02563">
    <property type="entry name" value="Poly_export"/>
    <property type="match status" value="1"/>
</dbReference>
<dbReference type="PANTHER" id="PTHR33619">
    <property type="entry name" value="POLYSACCHARIDE EXPORT PROTEIN GFCE-RELATED"/>
    <property type="match status" value="1"/>
</dbReference>
<evidence type="ECO:0000256" key="2">
    <source>
        <dbReference type="ARBA" id="ARBA00009450"/>
    </source>
</evidence>
<keyword evidence="15" id="KW-0449">Lipoprotein</keyword>
<dbReference type="GO" id="GO:0046930">
    <property type="term" value="C:pore complex"/>
    <property type="evidence" value="ECO:0007669"/>
    <property type="project" value="UniProtKB-KW"/>
</dbReference>
<keyword evidence="10" id="KW-0406">Ion transport</keyword>
<evidence type="ECO:0000256" key="12">
    <source>
        <dbReference type="ARBA" id="ARBA00023136"/>
    </source>
</evidence>
<evidence type="ECO:0000256" key="8">
    <source>
        <dbReference type="ARBA" id="ARBA00022729"/>
    </source>
</evidence>
<evidence type="ECO:0000256" key="6">
    <source>
        <dbReference type="ARBA" id="ARBA00022679"/>
    </source>
</evidence>
<organism evidence="18 19">
    <name type="scientific">Shewanella bicestrii</name>
    <dbReference type="NCBI Taxonomy" id="2018305"/>
    <lineage>
        <taxon>Bacteria</taxon>
        <taxon>Pseudomonadati</taxon>
        <taxon>Pseudomonadota</taxon>
        <taxon>Gammaproteobacteria</taxon>
        <taxon>Alteromonadales</taxon>
        <taxon>Shewanellaceae</taxon>
        <taxon>Shewanella</taxon>
    </lineage>
</organism>
<dbReference type="InterPro" id="IPR049712">
    <property type="entry name" value="Poly_export"/>
</dbReference>
<keyword evidence="8 16" id="KW-0732">Signal</keyword>
<dbReference type="GO" id="GO:0015288">
    <property type="term" value="F:porin activity"/>
    <property type="evidence" value="ECO:0007669"/>
    <property type="project" value="UniProtKB-KW"/>
</dbReference>
<dbReference type="InterPro" id="IPR002792">
    <property type="entry name" value="TRAM_dom"/>
</dbReference>
<evidence type="ECO:0000256" key="3">
    <source>
        <dbReference type="ARBA" id="ARBA00022448"/>
    </source>
</evidence>
<evidence type="ECO:0000256" key="1">
    <source>
        <dbReference type="ARBA" id="ARBA00004571"/>
    </source>
</evidence>
<keyword evidence="5 18" id="KW-0762">Sugar transport</keyword>
<comment type="similarity">
    <text evidence="2">Belongs to the BexD/CtrA/VexA family.</text>
</comment>
<evidence type="ECO:0000256" key="9">
    <source>
        <dbReference type="ARBA" id="ARBA00023047"/>
    </source>
</evidence>
<sequence length="837" mass="91303">MLQQFKKYIKAVPKTAILVGITATILMGTQAQAITPSPQMIEQFKQLPKSEQERLARQYGIDPSMITGASSTATVVENPPVVTPRTENGNKVVDQSEDDKLNQATKSEAKVEAIESKKEDQLKRFGYDLFAGSPSTFAPVSDVPVPSEYMIGPGDTLNVQFFGKENNQFTLTVGRDGAVQFPNLGPISLVGLTFAETRELLQQKISQSMIGIESNITMGELRSIRIFVAGDAYKPGSYTVSSLSTITQALFISGGVNEIGSLRDIQLKRSGKTIARLDLYDLLLRGDASGDMRLQSGDVVFIPSAGGSVSVIGEVRRPAIYELKNNETMADVINMASGLNPGAYPKASTIERYSREAVKTVVSVDLTENSGLSTLAKNGDLLNVRSASSRIDNAITVSGAVIRPGKYQWTNGLTVADLLPSIWGDLTISADLDYSLLVREINQRGDIEVERINLGRAIGEPKSHYNLALKPRDSVIVFDYADREELLKPIIKKLKEQSRFGDAAKLVNINGNVRFPGQYPITVNADVKDLLIAAGGLEEGAYTLSAELTRQQVSEQNGVTVEHVQLSLDRVMQNDPAANIKLQSRDILTVRTLPDWQETRWVTIKGEVKFPGTYSIQRGETLKQVLARAGGMTSDAAPRSAVFLRKSIQEKEQQELAKLADELRREIAAKALTKDTPTVGYNDAQMMLNQLENVKTVGRLVVDINAIELGIESADLMLEDADALYIPPANQTVSVMGQVQHPSTHRFKTGLTYEQYLALSGGARKRADESRTYILKADGSVQMPESSLWFTGGSSMEPGDTIVVPLDTEYKDNLTLWTQVTGIIYNTAVAVSAISGI</sequence>
<keyword evidence="14" id="KW-0998">Cell outer membrane</keyword>
<dbReference type="GO" id="GO:0016740">
    <property type="term" value="F:transferase activity"/>
    <property type="evidence" value="ECO:0007669"/>
    <property type="project" value="UniProtKB-KW"/>
</dbReference>
<gene>
    <name evidence="18" type="ORF">CF168_14010</name>
</gene>
<keyword evidence="4" id="KW-1134">Transmembrane beta strand</keyword>
<proteinExistence type="inferred from homology"/>
<evidence type="ECO:0000259" key="17">
    <source>
        <dbReference type="PROSITE" id="PS50926"/>
    </source>
</evidence>
<keyword evidence="12" id="KW-0472">Membrane</keyword>
<dbReference type="PROSITE" id="PS50926">
    <property type="entry name" value="TRAM"/>
    <property type="match status" value="1"/>
</dbReference>
<evidence type="ECO:0000256" key="4">
    <source>
        <dbReference type="ARBA" id="ARBA00022452"/>
    </source>
</evidence>
<keyword evidence="13" id="KW-0564">Palmitate</keyword>
<name>A0A220UNZ4_9GAMM</name>
<dbReference type="GO" id="GO:0015159">
    <property type="term" value="F:polysaccharide transmembrane transporter activity"/>
    <property type="evidence" value="ECO:0007669"/>
    <property type="project" value="InterPro"/>
</dbReference>
<evidence type="ECO:0000256" key="14">
    <source>
        <dbReference type="ARBA" id="ARBA00023237"/>
    </source>
</evidence>
<feature type="domain" description="TRAM" evidence="17">
    <location>
        <begin position="267"/>
        <end position="334"/>
    </location>
</feature>
<keyword evidence="9" id="KW-0625">Polysaccharide transport</keyword>
<evidence type="ECO:0000256" key="15">
    <source>
        <dbReference type="ARBA" id="ARBA00023288"/>
    </source>
</evidence>
<dbReference type="EMBL" id="CP022358">
    <property type="protein sequence ID" value="ASK69879.1"/>
    <property type="molecule type" value="Genomic_DNA"/>
</dbReference>
<dbReference type="Pfam" id="PF10531">
    <property type="entry name" value="SLBB"/>
    <property type="match status" value="3"/>
</dbReference>
<evidence type="ECO:0000313" key="19">
    <source>
        <dbReference type="Proteomes" id="UP000198367"/>
    </source>
</evidence>
<dbReference type="PANTHER" id="PTHR33619:SF3">
    <property type="entry name" value="POLYSACCHARIDE EXPORT PROTEIN GFCE-RELATED"/>
    <property type="match status" value="1"/>
</dbReference>
<accession>A0A220UNZ4</accession>
<evidence type="ECO:0000256" key="11">
    <source>
        <dbReference type="ARBA" id="ARBA00023114"/>
    </source>
</evidence>
<keyword evidence="11" id="KW-0626">Porin</keyword>
<comment type="subcellular location">
    <subcellularLocation>
        <location evidence="1">Cell outer membrane</location>
        <topology evidence="1">Multi-pass membrane protein</topology>
    </subcellularLocation>
</comment>
<dbReference type="RefSeq" id="WP_089068178.1">
    <property type="nucleotide sequence ID" value="NZ_CP022358.1"/>
</dbReference>
<keyword evidence="6" id="KW-0808">Transferase</keyword>
<dbReference type="Pfam" id="PF22461">
    <property type="entry name" value="SLBB_2"/>
    <property type="match status" value="2"/>
</dbReference>
<dbReference type="InterPro" id="IPR019554">
    <property type="entry name" value="Soluble_ligand-bd"/>
</dbReference>
<keyword evidence="19" id="KW-1185">Reference proteome</keyword>
<keyword evidence="3" id="KW-0813">Transport</keyword>
<dbReference type="KEGG" id="sbj:CF168_14010"/>
<dbReference type="GO" id="GO:0009279">
    <property type="term" value="C:cell outer membrane"/>
    <property type="evidence" value="ECO:0007669"/>
    <property type="project" value="UniProtKB-SubCell"/>
</dbReference>
<evidence type="ECO:0000313" key="18">
    <source>
        <dbReference type="EMBL" id="ASK69879.1"/>
    </source>
</evidence>
<dbReference type="Gene3D" id="3.10.560.10">
    <property type="entry name" value="Outer membrane lipoprotein wza domain like"/>
    <property type="match status" value="6"/>
</dbReference>
<protein>
    <submittedName>
        <fullName evidence="18">Sugar transporter</fullName>
    </submittedName>
</protein>
<dbReference type="AlphaFoldDB" id="A0A220UNZ4"/>